<protein>
    <submittedName>
        <fullName evidence="1">Uncharacterized protein</fullName>
    </submittedName>
</protein>
<dbReference type="SUPFAM" id="SSF52540">
    <property type="entry name" value="P-loop containing nucleoside triphosphate hydrolases"/>
    <property type="match status" value="1"/>
</dbReference>
<dbReference type="AlphaFoldDB" id="A0A152A3C1"/>
<dbReference type="STRING" id="361077.A0A152A3C1"/>
<keyword evidence="2" id="KW-1185">Reference proteome</keyword>
<reference evidence="1 2" key="1">
    <citation type="submission" date="2015-12" db="EMBL/GenBank/DDBJ databases">
        <title>Dictyostelia acquired genes for synthesis and detection of signals that induce cell-type specialization by lateral gene transfer from prokaryotes.</title>
        <authorList>
            <person name="Gloeckner G."/>
            <person name="Schaap P."/>
        </authorList>
    </citation>
    <scope>NUCLEOTIDE SEQUENCE [LARGE SCALE GENOMIC DNA]</scope>
    <source>
        <strain evidence="1 2">TK</strain>
    </source>
</reference>
<dbReference type="Proteomes" id="UP000076078">
    <property type="component" value="Unassembled WGS sequence"/>
</dbReference>
<sequence length="477" mass="54781">MGEALKHSFPLRKVSIQNEIDFVRCFSKDLWEKPVVLFIDEFDLLFLSTSSVYSDILKTFEGIKNSDYTAIHSLVAIGHFGLLKLIDKSSPFKFTSRIRVPYFSEDQVLELFGMYSADRPFLNPLSIKDIAKHIYSKTNGHPGHTVLCGKIINDNLVSTYGGGPNQFGDLPIDLNTWKNYYSSSFWIEARRKIKVMGYLLFNKSAISPLDSQIMWTIYFLIKYSFVSTGFTIPPSILTNCEYLLEEGIICQECSSNDLQCKVHFNFTSDFVRNYMMIILRDNLSKLFPHDIISTSILYKGGYLNMYEIISTTFNRFIPKEIIRLSFTNSFKKNGFFGSMVVKRDDFIPQEYPYHFLLFEILSILLSPIYVIIPDASTFSKGENETKHRSDILITGPSNYVIEIVASHSQIGQHLEQVKTYSKKTSTPVLIIITVVNDVNNPKLWKDLPSVIVSEKEVNIIHIQHDKQVNNFNIQTNQ</sequence>
<gene>
    <name evidence="1" type="ORF">DLAC_02628</name>
</gene>
<dbReference type="EMBL" id="LODT01000013">
    <property type="protein sequence ID" value="KYR00605.1"/>
    <property type="molecule type" value="Genomic_DNA"/>
</dbReference>
<name>A0A152A3C1_TIELA</name>
<dbReference type="InterPro" id="IPR027417">
    <property type="entry name" value="P-loop_NTPase"/>
</dbReference>
<proteinExistence type="predicted"/>
<organism evidence="1 2">
    <name type="scientific">Tieghemostelium lacteum</name>
    <name type="common">Slime mold</name>
    <name type="synonym">Dictyostelium lacteum</name>
    <dbReference type="NCBI Taxonomy" id="361077"/>
    <lineage>
        <taxon>Eukaryota</taxon>
        <taxon>Amoebozoa</taxon>
        <taxon>Evosea</taxon>
        <taxon>Eumycetozoa</taxon>
        <taxon>Dictyostelia</taxon>
        <taxon>Dictyosteliales</taxon>
        <taxon>Raperosteliaceae</taxon>
        <taxon>Tieghemostelium</taxon>
    </lineage>
</organism>
<evidence type="ECO:0000313" key="1">
    <source>
        <dbReference type="EMBL" id="KYR00605.1"/>
    </source>
</evidence>
<accession>A0A152A3C1</accession>
<evidence type="ECO:0000313" key="2">
    <source>
        <dbReference type="Proteomes" id="UP000076078"/>
    </source>
</evidence>
<comment type="caution">
    <text evidence="1">The sequence shown here is derived from an EMBL/GenBank/DDBJ whole genome shotgun (WGS) entry which is preliminary data.</text>
</comment>
<dbReference type="OrthoDB" id="2369467at2759"/>
<dbReference type="InParanoid" id="A0A152A3C1"/>